<dbReference type="Gene3D" id="3.40.309.10">
    <property type="entry name" value="Aldehyde Dehydrogenase, Chain A, domain 2"/>
    <property type="match status" value="1"/>
</dbReference>
<feature type="domain" description="Aldehyde dehydrogenase" evidence="1">
    <location>
        <begin position="1"/>
        <end position="60"/>
    </location>
</feature>
<sequence length="64" mass="6793">IWSTDDAEIDQAIAGVDAGMVFANAIVVSMPELPFGGTKNSGYGRELSSFGTREFTNAKSFFVA</sequence>
<organism evidence="2">
    <name type="scientific">mine drainage metagenome</name>
    <dbReference type="NCBI Taxonomy" id="410659"/>
    <lineage>
        <taxon>unclassified sequences</taxon>
        <taxon>metagenomes</taxon>
        <taxon>ecological metagenomes</taxon>
    </lineage>
</organism>
<dbReference type="PANTHER" id="PTHR43217:SF1">
    <property type="entry name" value="SUCCINATE SEMIALDEHYDE DEHYDROGENASE [NAD(P)+] SAD"/>
    <property type="match status" value="1"/>
</dbReference>
<reference evidence="2" key="2">
    <citation type="journal article" date="2014" name="ISME J.">
        <title>Microbial stratification in low pH oxic and suboxic macroscopic growths along an acid mine drainage.</title>
        <authorList>
            <person name="Mendez-Garcia C."/>
            <person name="Mesa V."/>
            <person name="Sprenger R.R."/>
            <person name="Richter M."/>
            <person name="Diez M.S."/>
            <person name="Solano J."/>
            <person name="Bargiela R."/>
            <person name="Golyshina O.V."/>
            <person name="Manteca A."/>
            <person name="Ramos J.L."/>
            <person name="Gallego J.R."/>
            <person name="Llorente I."/>
            <person name="Martins Dos Santos V.A."/>
            <person name="Jensen O.N."/>
            <person name="Pelaez A.I."/>
            <person name="Sanchez J."/>
            <person name="Ferrer M."/>
        </authorList>
    </citation>
    <scope>NUCLEOTIDE SEQUENCE</scope>
</reference>
<evidence type="ECO:0000259" key="1">
    <source>
        <dbReference type="Pfam" id="PF00171"/>
    </source>
</evidence>
<gene>
    <name evidence="2" type="ORF">B1B_15379</name>
</gene>
<reference evidence="2" key="1">
    <citation type="submission" date="2013-08" db="EMBL/GenBank/DDBJ databases">
        <authorList>
            <person name="Mendez C."/>
            <person name="Richter M."/>
            <person name="Ferrer M."/>
            <person name="Sanchez J."/>
        </authorList>
    </citation>
    <scope>NUCLEOTIDE SEQUENCE</scope>
</reference>
<dbReference type="AlphaFoldDB" id="T1ABZ4"/>
<keyword evidence="2" id="KW-0560">Oxidoreductase</keyword>
<dbReference type="EMBL" id="AUZY01010233">
    <property type="protein sequence ID" value="EQD39390.1"/>
    <property type="molecule type" value="Genomic_DNA"/>
</dbReference>
<name>T1ABZ4_9ZZZZ</name>
<dbReference type="PANTHER" id="PTHR43217">
    <property type="entry name" value="SUCCINATE SEMIALDEHYDE DEHYDROGENASE [NAD(P)+] SAD"/>
    <property type="match status" value="1"/>
</dbReference>
<dbReference type="SUPFAM" id="SSF53720">
    <property type="entry name" value="ALDH-like"/>
    <property type="match status" value="1"/>
</dbReference>
<feature type="non-terminal residue" evidence="2">
    <location>
        <position position="1"/>
    </location>
</feature>
<protein>
    <submittedName>
        <fullName evidence="2">Aldehyde dehydrogenase domain protein</fullName>
        <ecNumber evidence="2">1.-.-.-</ecNumber>
    </submittedName>
</protein>
<dbReference type="InterPro" id="IPR016163">
    <property type="entry name" value="Ald_DH_C"/>
</dbReference>
<dbReference type="InterPro" id="IPR016161">
    <property type="entry name" value="Ald_DH/histidinol_DH"/>
</dbReference>
<proteinExistence type="predicted"/>
<dbReference type="InterPro" id="IPR015590">
    <property type="entry name" value="Aldehyde_DH_dom"/>
</dbReference>
<dbReference type="EC" id="1.-.-.-" evidence="2"/>
<accession>T1ABZ4</accession>
<dbReference type="Pfam" id="PF00171">
    <property type="entry name" value="Aldedh"/>
    <property type="match status" value="1"/>
</dbReference>
<dbReference type="GO" id="GO:0004777">
    <property type="term" value="F:succinate-semialdehyde dehydrogenase (NAD+) activity"/>
    <property type="evidence" value="ECO:0007669"/>
    <property type="project" value="TreeGrafter"/>
</dbReference>
<evidence type="ECO:0000313" key="2">
    <source>
        <dbReference type="EMBL" id="EQD39390.1"/>
    </source>
</evidence>
<dbReference type="InterPro" id="IPR047110">
    <property type="entry name" value="GABD/Sad-like"/>
</dbReference>
<comment type="caution">
    <text evidence="2">The sequence shown here is derived from an EMBL/GenBank/DDBJ whole genome shotgun (WGS) entry which is preliminary data.</text>
</comment>